<comment type="caution">
    <text evidence="1">The sequence shown here is derived from an EMBL/GenBank/DDBJ whole genome shotgun (WGS) entry which is preliminary data.</text>
</comment>
<reference evidence="1 2" key="1">
    <citation type="journal article" date="2016" name="Nat. Commun.">
        <title>Thousands of microbial genomes shed light on interconnected biogeochemical processes in an aquifer system.</title>
        <authorList>
            <person name="Anantharaman K."/>
            <person name="Brown C.T."/>
            <person name="Hug L.A."/>
            <person name="Sharon I."/>
            <person name="Castelle C.J."/>
            <person name="Probst A.J."/>
            <person name="Thomas B.C."/>
            <person name="Singh A."/>
            <person name="Wilkins M.J."/>
            <person name="Karaoz U."/>
            <person name="Brodie E.L."/>
            <person name="Williams K.H."/>
            <person name="Hubbard S.S."/>
            <person name="Banfield J.F."/>
        </authorList>
    </citation>
    <scope>NUCLEOTIDE SEQUENCE [LARGE SCALE GENOMIC DNA]</scope>
</reference>
<gene>
    <name evidence="1" type="ORF">A3C58_00985</name>
</gene>
<accession>A0A1G2HYS4</accession>
<name>A0A1G2HYS4_9BACT</name>
<proteinExistence type="predicted"/>
<organism evidence="1 2">
    <name type="scientific">Candidatus Staskawiczbacteria bacterium RIFCSPHIGHO2_02_FULL_34_10</name>
    <dbReference type="NCBI Taxonomy" id="1802205"/>
    <lineage>
        <taxon>Bacteria</taxon>
        <taxon>Candidatus Staskawicziibacteriota</taxon>
    </lineage>
</organism>
<protein>
    <submittedName>
        <fullName evidence="1">Uncharacterized protein</fullName>
    </submittedName>
</protein>
<dbReference type="STRING" id="1802205.A3C58_00985"/>
<evidence type="ECO:0000313" key="2">
    <source>
        <dbReference type="Proteomes" id="UP000178380"/>
    </source>
</evidence>
<dbReference type="AlphaFoldDB" id="A0A1G2HYS4"/>
<dbReference type="EMBL" id="MHOR01000005">
    <property type="protein sequence ID" value="OGZ67635.1"/>
    <property type="molecule type" value="Genomic_DNA"/>
</dbReference>
<evidence type="ECO:0000313" key="1">
    <source>
        <dbReference type="EMBL" id="OGZ67635.1"/>
    </source>
</evidence>
<dbReference type="Proteomes" id="UP000178380">
    <property type="component" value="Unassembled WGS sequence"/>
</dbReference>
<sequence length="90" mass="10132">MENQNQYEELITEVIEKQSIILGPDIAILKARNVSELVIDDQGKVTEIKGDKKAALQKIINVYVELSGMIVKNALSSIFEKYPDVEKINL</sequence>